<name>A0ABS6ETP8_9FIRM</name>
<dbReference type="PIRSF" id="PIRSF001338">
    <property type="entry name" value="AIR_carboxylase"/>
    <property type="match status" value="1"/>
</dbReference>
<sequence length="164" mass="16821">MKKVCIVMGSDSDLKVMEGCVNKLDAFGVPYDVRIVSAHRTPAAAEALSKNAAADGYGVIIAAAGKAAHLGGVLAAQTTLPVIGVPIKSSFMDGLDSLLSIVQMPSGIPVATVGVNGAENAAILAVQMLALSEPELASKLDAFKAEMAQKVEAKDAKIRAQFAK</sequence>
<dbReference type="GO" id="GO:0004638">
    <property type="term" value="F:phosphoribosylaminoimidazole carboxylase activity"/>
    <property type="evidence" value="ECO:0007669"/>
    <property type="project" value="UniProtKB-EC"/>
</dbReference>
<evidence type="ECO:0000256" key="1">
    <source>
        <dbReference type="ARBA" id="ARBA00022755"/>
    </source>
</evidence>
<dbReference type="Proteomes" id="UP000783588">
    <property type="component" value="Unassembled WGS sequence"/>
</dbReference>
<comment type="pathway">
    <text evidence="3 4">Purine metabolism; IMP biosynthesis via de novo pathway; 5-amino-1-(5-phospho-D-ribosyl)imidazole-4-carboxylate from 5-amino-1-(5-phospho-D-ribosyl)imidazole (N5-CAIR route): step 2/2.</text>
</comment>
<evidence type="ECO:0000313" key="6">
    <source>
        <dbReference type="EMBL" id="MBU5491072.1"/>
    </source>
</evidence>
<dbReference type="EC" id="5.4.99.18" evidence="3 4"/>
<reference evidence="6 7" key="1">
    <citation type="submission" date="2021-06" db="EMBL/GenBank/DDBJ databases">
        <authorList>
            <person name="Sun Q."/>
            <person name="Li D."/>
        </authorList>
    </citation>
    <scope>NUCLEOTIDE SEQUENCE [LARGE SCALE GENOMIC DNA]</scope>
    <source>
        <strain evidence="6 7">MSJd-7</strain>
    </source>
</reference>
<dbReference type="InterPro" id="IPR033747">
    <property type="entry name" value="PurE_ClassI"/>
</dbReference>
<dbReference type="PANTHER" id="PTHR23046">
    <property type="entry name" value="PHOSPHORIBOSYLAMINOIMIDAZOLE CARBOXYLASE CATALYTIC SUBUNIT"/>
    <property type="match status" value="1"/>
</dbReference>
<dbReference type="PANTHER" id="PTHR23046:SF2">
    <property type="entry name" value="PHOSPHORIBOSYLAMINOIMIDAZOLE CARBOXYLASE"/>
    <property type="match status" value="1"/>
</dbReference>
<evidence type="ECO:0000256" key="3">
    <source>
        <dbReference type="HAMAP-Rule" id="MF_01929"/>
    </source>
</evidence>
<protein>
    <recommendedName>
        <fullName evidence="3 4">N5-carboxyaminoimidazole ribonucleotide mutase</fullName>
        <shortName evidence="3 4">N5-CAIR mutase</shortName>
        <ecNumber evidence="3 4">5.4.99.18</ecNumber>
    </recommendedName>
    <alternativeName>
        <fullName evidence="3">5-(carboxyamino)imidazole ribonucleotide mutase</fullName>
    </alternativeName>
</protein>
<comment type="function">
    <text evidence="3 4">Catalyzes the conversion of N5-carboxyaminoimidazole ribonucleotide (N5-CAIR) to 4-carboxy-5-aminoimidazole ribonucleotide (CAIR).</text>
</comment>
<evidence type="ECO:0000256" key="2">
    <source>
        <dbReference type="ARBA" id="ARBA00023235"/>
    </source>
</evidence>
<comment type="catalytic activity">
    <reaction evidence="3 4">
        <text>5-carboxyamino-1-(5-phospho-D-ribosyl)imidazole + H(+) = 5-amino-1-(5-phospho-D-ribosyl)imidazole-4-carboxylate</text>
        <dbReference type="Rhea" id="RHEA:13193"/>
        <dbReference type="ChEBI" id="CHEBI:15378"/>
        <dbReference type="ChEBI" id="CHEBI:58730"/>
        <dbReference type="ChEBI" id="CHEBI:77657"/>
        <dbReference type="EC" id="5.4.99.18"/>
    </reaction>
</comment>
<keyword evidence="6" id="KW-0456">Lyase</keyword>
<dbReference type="EMBL" id="JAHLQI010000006">
    <property type="protein sequence ID" value="MBU5491072.1"/>
    <property type="molecule type" value="Genomic_DNA"/>
</dbReference>
<accession>A0ABS6ETP8</accession>
<evidence type="ECO:0000259" key="5">
    <source>
        <dbReference type="SMART" id="SM01001"/>
    </source>
</evidence>
<gene>
    <name evidence="3 6" type="primary">purE</name>
    <name evidence="6" type="ORF">KQI75_10655</name>
</gene>
<dbReference type="GO" id="GO:0034023">
    <property type="term" value="F:5-(carboxyamino)imidazole ribonucleotide mutase activity"/>
    <property type="evidence" value="ECO:0007669"/>
    <property type="project" value="UniProtKB-EC"/>
</dbReference>
<dbReference type="SMART" id="SM01001">
    <property type="entry name" value="AIRC"/>
    <property type="match status" value="1"/>
</dbReference>
<keyword evidence="7" id="KW-1185">Reference proteome</keyword>
<keyword evidence="1 3" id="KW-0658">Purine biosynthesis</keyword>
<dbReference type="Pfam" id="PF00731">
    <property type="entry name" value="AIRC"/>
    <property type="match status" value="1"/>
</dbReference>
<proteinExistence type="inferred from homology"/>
<comment type="similarity">
    <text evidence="3">Belongs to the AIR carboxylase family. Class I subfamily.</text>
</comment>
<evidence type="ECO:0000256" key="4">
    <source>
        <dbReference type="PIRNR" id="PIRNR001338"/>
    </source>
</evidence>
<dbReference type="InterPro" id="IPR000031">
    <property type="entry name" value="PurE_dom"/>
</dbReference>
<comment type="caution">
    <text evidence="6">The sequence shown here is derived from an EMBL/GenBank/DDBJ whole genome shotgun (WGS) entry which is preliminary data.</text>
</comment>
<dbReference type="HAMAP" id="MF_01929">
    <property type="entry name" value="PurE_classI"/>
    <property type="match status" value="1"/>
</dbReference>
<feature type="binding site" evidence="3">
    <location>
        <position position="40"/>
    </location>
    <ligand>
        <name>substrate</name>
    </ligand>
</feature>
<organism evidence="6 7">
    <name type="scientific">Butyricicoccus intestinisimiae</name>
    <dbReference type="NCBI Taxonomy" id="2841509"/>
    <lineage>
        <taxon>Bacteria</taxon>
        <taxon>Bacillati</taxon>
        <taxon>Bacillota</taxon>
        <taxon>Clostridia</taxon>
        <taxon>Eubacteriales</taxon>
        <taxon>Butyricicoccaceae</taxon>
        <taxon>Butyricicoccus</taxon>
    </lineage>
</organism>
<dbReference type="NCBIfam" id="TIGR01162">
    <property type="entry name" value="purE"/>
    <property type="match status" value="1"/>
</dbReference>
<keyword evidence="2 3" id="KW-0413">Isomerase</keyword>
<dbReference type="RefSeq" id="WP_216470787.1">
    <property type="nucleotide sequence ID" value="NZ_JAHLQI010000006.1"/>
</dbReference>
<dbReference type="InterPro" id="IPR024694">
    <property type="entry name" value="PurE_prokaryotes"/>
</dbReference>
<evidence type="ECO:0000313" key="7">
    <source>
        <dbReference type="Proteomes" id="UP000783588"/>
    </source>
</evidence>
<feature type="binding site" evidence="3">
    <location>
        <position position="13"/>
    </location>
    <ligand>
        <name>substrate</name>
    </ligand>
</feature>
<feature type="domain" description="PurE" evidence="5">
    <location>
        <begin position="2"/>
        <end position="151"/>
    </location>
</feature>
<feature type="binding site" evidence="3">
    <location>
        <position position="10"/>
    </location>
    <ligand>
        <name>substrate</name>
    </ligand>
</feature>